<protein>
    <submittedName>
        <fullName evidence="1">Uncharacterized protein</fullName>
    </submittedName>
</protein>
<organism evidence="1 2">
    <name type="scientific">Bacillus pumilus</name>
    <name type="common">Bacillus mesentericus</name>
    <dbReference type="NCBI Taxonomy" id="1408"/>
    <lineage>
        <taxon>Bacteria</taxon>
        <taxon>Bacillati</taxon>
        <taxon>Bacillota</taxon>
        <taxon>Bacilli</taxon>
        <taxon>Bacillales</taxon>
        <taxon>Bacillaceae</taxon>
        <taxon>Bacillus</taxon>
    </lineage>
</organism>
<dbReference type="EMBL" id="CP027116">
    <property type="protein sequence ID" value="AVM25529.1"/>
    <property type="molecule type" value="Genomic_DNA"/>
</dbReference>
<evidence type="ECO:0000313" key="1">
    <source>
        <dbReference type="EMBL" id="AVM25529.1"/>
    </source>
</evidence>
<evidence type="ECO:0000313" key="2">
    <source>
        <dbReference type="Proteomes" id="UP000264960"/>
    </source>
</evidence>
<accession>A0AAD0MMD7</accession>
<gene>
    <name evidence="1" type="ORF">C5695_17455</name>
</gene>
<name>A0AAD0MMD7_BACPU</name>
<dbReference type="AlphaFoldDB" id="A0AAD0MMD7"/>
<dbReference type="RefSeq" id="WP_117731952.1">
    <property type="nucleotide sequence ID" value="NZ_CP027116.1"/>
</dbReference>
<proteinExistence type="predicted"/>
<dbReference type="Proteomes" id="UP000264960">
    <property type="component" value="Chromosome"/>
</dbReference>
<reference evidence="1 2" key="1">
    <citation type="submission" date="2018-02" db="EMBL/GenBank/DDBJ databases">
        <title>The complete genome of two Bacillus pumilus strains from Cuatro Cienegas, Coahuila, Mexico.</title>
        <authorList>
            <person name="Zarza E."/>
            <person name="Alcaraz L.D."/>
            <person name="Aguilar-Salinas B."/>
            <person name="Islas A."/>
            <person name="Olmedo-Alvarez G."/>
        </authorList>
    </citation>
    <scope>NUCLEOTIDE SEQUENCE [LARGE SCALE GENOMIC DNA]</scope>
    <source>
        <strain evidence="1 2">145</strain>
    </source>
</reference>
<sequence>MKDYTEILEIDTRDKVNKYLEEGWEIIDTLKIKYPEQDFLKFVIGYPASKKIEDLKAIIRRYEEANLKVELFKSIADNNGHDFNEIEEDSNYGDSNATTDYMNFYEKTMGNEKQYSKKLETKLDIEF</sequence>